<sequence length="280" mass="31681">MPCPQRFLHGANLSIHKTISNMHDALKHQLHKLMINSATQKTVHINALPAVLSRLSGTISHCALRACQCAYSAGRSAECKDCTCELHWGMPCSHQMRQLELEKEFLKPEDFHTRWHLPDVSERFQNLPANTKGSFIIKFGRLLDQTDVLAPLEDPLKQQHKGNLAMERRIRKREYRVKPKKKPVGRPRKVVPKEEKEAPKSSPGLSDSDQELPDITLKPSSAETSEQPAKRAQRVQQVQSATEVVAPPQDIVTRSGHVIKRTIDMKETEEEESSSDTHES</sequence>
<feature type="non-terminal residue" evidence="1">
    <location>
        <position position="280"/>
    </location>
</feature>
<organism evidence="1 2">
    <name type="scientific">Puccinia striiformis f. sp. tritici</name>
    <dbReference type="NCBI Taxonomy" id="168172"/>
    <lineage>
        <taxon>Eukaryota</taxon>
        <taxon>Fungi</taxon>
        <taxon>Dikarya</taxon>
        <taxon>Basidiomycota</taxon>
        <taxon>Pucciniomycotina</taxon>
        <taxon>Pucciniomycetes</taxon>
        <taxon>Pucciniales</taxon>
        <taxon>Pucciniaceae</taxon>
        <taxon>Puccinia</taxon>
    </lineage>
</organism>
<protein>
    <submittedName>
        <fullName evidence="1">Uncharacterized protein</fullName>
    </submittedName>
</protein>
<comment type="caution">
    <text evidence="1">The sequence shown here is derived from an EMBL/GenBank/DDBJ whole genome shotgun (WGS) entry which is preliminary data.</text>
</comment>
<name>A0ACC0DS48_9BASI</name>
<proteinExistence type="predicted"/>
<reference evidence="1 2" key="3">
    <citation type="journal article" date="2022" name="Microbiol. Spectr.">
        <title>Folding features and dynamics of 3D genome architecture in plant fungal pathogens.</title>
        <authorList>
            <person name="Xia C."/>
        </authorList>
    </citation>
    <scope>NUCLEOTIDE SEQUENCE [LARGE SCALE GENOMIC DNA]</scope>
    <source>
        <strain evidence="1 2">93-210</strain>
    </source>
</reference>
<dbReference type="Proteomes" id="UP001060170">
    <property type="component" value="Chromosome 17"/>
</dbReference>
<evidence type="ECO:0000313" key="2">
    <source>
        <dbReference type="Proteomes" id="UP001060170"/>
    </source>
</evidence>
<gene>
    <name evidence="1" type="ORF">MJO28_015949</name>
</gene>
<accession>A0ACC0DS48</accession>
<dbReference type="EMBL" id="CM045881">
    <property type="protein sequence ID" value="KAI7937050.1"/>
    <property type="molecule type" value="Genomic_DNA"/>
</dbReference>
<evidence type="ECO:0000313" key="1">
    <source>
        <dbReference type="EMBL" id="KAI7937050.1"/>
    </source>
</evidence>
<keyword evidence="2" id="KW-1185">Reference proteome</keyword>
<reference evidence="2" key="2">
    <citation type="journal article" date="2018" name="Mol. Plant Microbe Interact.">
        <title>Genome sequence resources for the wheat stripe rust pathogen (Puccinia striiformis f. sp. tritici) and the barley stripe rust pathogen (Puccinia striiformis f. sp. hordei).</title>
        <authorList>
            <person name="Xia C."/>
            <person name="Wang M."/>
            <person name="Yin C."/>
            <person name="Cornejo O.E."/>
            <person name="Hulbert S.H."/>
            <person name="Chen X."/>
        </authorList>
    </citation>
    <scope>NUCLEOTIDE SEQUENCE [LARGE SCALE GENOMIC DNA]</scope>
    <source>
        <strain evidence="2">93-210</strain>
    </source>
</reference>
<reference evidence="2" key="1">
    <citation type="journal article" date="2018" name="BMC Genomics">
        <title>Genomic insights into host adaptation between the wheat stripe rust pathogen (Puccinia striiformis f. sp. tritici) and the barley stripe rust pathogen (Puccinia striiformis f. sp. hordei).</title>
        <authorList>
            <person name="Xia C."/>
            <person name="Wang M."/>
            <person name="Yin C."/>
            <person name="Cornejo O.E."/>
            <person name="Hulbert S.H."/>
            <person name="Chen X."/>
        </authorList>
    </citation>
    <scope>NUCLEOTIDE SEQUENCE [LARGE SCALE GENOMIC DNA]</scope>
    <source>
        <strain evidence="2">93-210</strain>
    </source>
</reference>